<organism evidence="2 3">
    <name type="scientific">Mycoavidus cysteinexigens</name>
    <dbReference type="NCBI Taxonomy" id="1553431"/>
    <lineage>
        <taxon>Bacteria</taxon>
        <taxon>Pseudomonadati</taxon>
        <taxon>Pseudomonadota</taxon>
        <taxon>Betaproteobacteria</taxon>
        <taxon>Burkholderiales</taxon>
        <taxon>Burkholderiaceae</taxon>
        <taxon>Mycoavidus</taxon>
    </lineage>
</organism>
<accession>A0A2Z6EX37</accession>
<keyword evidence="3" id="KW-1185">Reference proteome</keyword>
<proteinExistence type="predicted"/>
<evidence type="ECO:0000313" key="3">
    <source>
        <dbReference type="Proteomes" id="UP000282597"/>
    </source>
</evidence>
<gene>
    <name evidence="2" type="ORF">MCB1EB_1801</name>
</gene>
<evidence type="ECO:0000256" key="1">
    <source>
        <dbReference type="SAM" id="MobiDB-lite"/>
    </source>
</evidence>
<feature type="compositionally biased region" description="Polar residues" evidence="1">
    <location>
        <begin position="36"/>
        <end position="55"/>
    </location>
</feature>
<sequence>MKLNFTWLSQSIEISGGQLGTSGTASIRQGLGCPQLSKNSGDSWGQTQSTEKNVLQRSPILSPVSPELKNGWGQDKASVDKAVPIVPDVPTQKSMNEIDREAFEERAAIMEFDGELSRAEAERLAIKSLEEV</sequence>
<protein>
    <submittedName>
        <fullName evidence="2">Uncharacterized protein</fullName>
    </submittedName>
</protein>
<reference evidence="2 3" key="1">
    <citation type="journal article" date="2018" name="Microbes Environ.">
        <title>Comparative Genomic Insights into Endofungal Lifestyles of Two Bacterial Endosymbionts, Mycoavidus cysteinexigens and Burkholderia rhizoxinica.</title>
        <authorList>
            <person name="Sharmin D."/>
            <person name="Guo Y."/>
            <person name="Nishizawa T."/>
            <person name="Ohshima S."/>
            <person name="Sato Y."/>
            <person name="Takashima Y."/>
            <person name="Narisawa K."/>
            <person name="Ohta H."/>
        </authorList>
    </citation>
    <scope>NUCLEOTIDE SEQUENCE [LARGE SCALE GENOMIC DNA]</scope>
    <source>
        <strain evidence="2 3">B1-EB</strain>
    </source>
</reference>
<dbReference type="EMBL" id="AP018150">
    <property type="protein sequence ID" value="BBE09962.1"/>
    <property type="molecule type" value="Genomic_DNA"/>
</dbReference>
<feature type="region of interest" description="Disordered" evidence="1">
    <location>
        <begin position="34"/>
        <end position="55"/>
    </location>
</feature>
<dbReference type="KEGG" id="mcys:MCB1EB_1801"/>
<dbReference type="AlphaFoldDB" id="A0A2Z6EX37"/>
<dbReference type="RefSeq" id="WP_045364932.1">
    <property type="nucleotide sequence ID" value="NZ_AP018150.1"/>
</dbReference>
<dbReference type="Proteomes" id="UP000282597">
    <property type="component" value="Chromosome"/>
</dbReference>
<name>A0A2Z6EX37_9BURK</name>
<evidence type="ECO:0000313" key="2">
    <source>
        <dbReference type="EMBL" id="BBE09962.1"/>
    </source>
</evidence>